<dbReference type="OrthoDB" id="7066776at2"/>
<feature type="transmembrane region" description="Helical" evidence="7">
    <location>
        <begin position="357"/>
        <end position="377"/>
    </location>
</feature>
<dbReference type="PANTHER" id="PTHR30183:SF9">
    <property type="entry name" value="THIAMINE TRANSPORT SYSTEM PERMEASE PROTEIN THIP"/>
    <property type="match status" value="1"/>
</dbReference>
<reference evidence="9 10" key="1">
    <citation type="submission" date="2016-10" db="EMBL/GenBank/DDBJ databases">
        <authorList>
            <person name="de Groot N.N."/>
        </authorList>
    </citation>
    <scope>NUCLEOTIDE SEQUENCE [LARGE SCALE GENOMIC DNA]</scope>
    <source>
        <strain evidence="9 10">DSM 22220</strain>
    </source>
</reference>
<dbReference type="RefSeq" id="WP_090520105.1">
    <property type="nucleotide sequence ID" value="NZ_FNAH01000001.1"/>
</dbReference>
<feature type="transmembrane region" description="Helical" evidence="7">
    <location>
        <begin position="239"/>
        <end position="262"/>
    </location>
</feature>
<dbReference type="GO" id="GO:0055085">
    <property type="term" value="P:transmembrane transport"/>
    <property type="evidence" value="ECO:0007669"/>
    <property type="project" value="InterPro"/>
</dbReference>
<evidence type="ECO:0000313" key="9">
    <source>
        <dbReference type="EMBL" id="SDD25835.1"/>
    </source>
</evidence>
<keyword evidence="6 7" id="KW-0472">Membrane</keyword>
<dbReference type="GO" id="GO:0005886">
    <property type="term" value="C:plasma membrane"/>
    <property type="evidence" value="ECO:0007669"/>
    <property type="project" value="UniProtKB-SubCell"/>
</dbReference>
<evidence type="ECO:0000256" key="5">
    <source>
        <dbReference type="ARBA" id="ARBA00022989"/>
    </source>
</evidence>
<organism evidence="9 10">
    <name type="scientific">Paracoccus isoporae</name>
    <dbReference type="NCBI Taxonomy" id="591205"/>
    <lineage>
        <taxon>Bacteria</taxon>
        <taxon>Pseudomonadati</taxon>
        <taxon>Pseudomonadota</taxon>
        <taxon>Alphaproteobacteria</taxon>
        <taxon>Rhodobacterales</taxon>
        <taxon>Paracoccaceae</taxon>
        <taxon>Paracoccus</taxon>
    </lineage>
</organism>
<feature type="transmembrane region" description="Helical" evidence="7">
    <location>
        <begin position="82"/>
        <end position="107"/>
    </location>
</feature>
<feature type="transmembrane region" description="Helical" evidence="7">
    <location>
        <begin position="484"/>
        <end position="505"/>
    </location>
</feature>
<feature type="domain" description="ABC transmembrane type-1" evidence="8">
    <location>
        <begin position="48"/>
        <end position="252"/>
    </location>
</feature>
<evidence type="ECO:0000256" key="7">
    <source>
        <dbReference type="SAM" id="Phobius"/>
    </source>
</evidence>
<feature type="transmembrane region" description="Helical" evidence="7">
    <location>
        <begin position="442"/>
        <end position="464"/>
    </location>
</feature>
<comment type="subcellular location">
    <subcellularLocation>
        <location evidence="1">Cell membrane</location>
        <topology evidence="1">Multi-pass membrane protein</topology>
    </subcellularLocation>
</comment>
<dbReference type="STRING" id="591205.SAMN05421538_101230"/>
<feature type="transmembrane region" description="Helical" evidence="7">
    <location>
        <begin position="383"/>
        <end position="405"/>
    </location>
</feature>
<feature type="transmembrane region" description="Helical" evidence="7">
    <location>
        <begin position="283"/>
        <end position="302"/>
    </location>
</feature>
<dbReference type="AlphaFoldDB" id="A0A1G6TC15"/>
<keyword evidence="2" id="KW-0813">Transport</keyword>
<sequence length="515" mass="53928">MASRLRAIDPAGTLAAAALTALVLGTLAAVAIQAGGPGGLGPWDWRAVWFTLWQAVVSATLSAVLAIPVARALARRRFAGRAVLVTLLGAPFILPVIVAIMGLVSVFGRSGIVNEALAALGLPALSIYGWQGVILAHVFFNLPLAVRMILHGWQAIPAERFRLARSLGFAPADIGRHLERPMLREILPGAWLAVFLVCLTSFAVALALGGGPRATTVELAIYQAFRFDFDMGKAATLGLIQVGLCLLALILSARVAIPAAFGSGMDRAADLRGPPGWRRGADGIAIGLAALFLLLPMLSVILQGAPRLHDLPVSVWQAALRSVIMALISAAATLVLGLALALSIARGHRWVEAAGMLPLVASPLVLGTGLYLMLRGIASPTELALPVTVAINAAMALPFALRILIPAARSLRADYGRLADSLAMHGTARLRLLTLPRLARPLGFAGGLSAALAMGDLGVITLFADSENATLPLKLYQLMNSYRMADAAACAVLLMAISFALFWIFDRGGRAHAAI</sequence>
<dbReference type="EMBL" id="FNAH01000001">
    <property type="protein sequence ID" value="SDD25835.1"/>
    <property type="molecule type" value="Genomic_DNA"/>
</dbReference>
<dbReference type="PANTHER" id="PTHR30183">
    <property type="entry name" value="MOLYBDENUM TRANSPORT SYSTEM PERMEASE PROTEIN MODB"/>
    <property type="match status" value="1"/>
</dbReference>
<feature type="domain" description="ABC transmembrane type-1" evidence="8">
    <location>
        <begin position="319"/>
        <end position="505"/>
    </location>
</feature>
<dbReference type="SUPFAM" id="SSF161098">
    <property type="entry name" value="MetI-like"/>
    <property type="match status" value="2"/>
</dbReference>
<evidence type="ECO:0000313" key="10">
    <source>
        <dbReference type="Proteomes" id="UP000199344"/>
    </source>
</evidence>
<feature type="transmembrane region" description="Helical" evidence="7">
    <location>
        <begin position="127"/>
        <end position="150"/>
    </location>
</feature>
<feature type="transmembrane region" description="Helical" evidence="7">
    <location>
        <begin position="186"/>
        <end position="208"/>
    </location>
</feature>
<feature type="transmembrane region" description="Helical" evidence="7">
    <location>
        <begin position="52"/>
        <end position="70"/>
    </location>
</feature>
<keyword evidence="10" id="KW-1185">Reference proteome</keyword>
<evidence type="ECO:0000256" key="2">
    <source>
        <dbReference type="ARBA" id="ARBA00022448"/>
    </source>
</evidence>
<gene>
    <name evidence="9" type="ORF">SAMN05421538_101230</name>
</gene>
<feature type="transmembrane region" description="Helical" evidence="7">
    <location>
        <begin position="322"/>
        <end position="345"/>
    </location>
</feature>
<proteinExistence type="predicted"/>
<dbReference type="CDD" id="cd06261">
    <property type="entry name" value="TM_PBP2"/>
    <property type="match status" value="1"/>
</dbReference>
<dbReference type="PROSITE" id="PS50928">
    <property type="entry name" value="ABC_TM1"/>
    <property type="match status" value="2"/>
</dbReference>
<name>A0A1G6TC15_9RHOB</name>
<evidence type="ECO:0000256" key="3">
    <source>
        <dbReference type="ARBA" id="ARBA00022475"/>
    </source>
</evidence>
<evidence type="ECO:0000256" key="6">
    <source>
        <dbReference type="ARBA" id="ARBA00023136"/>
    </source>
</evidence>
<evidence type="ECO:0000256" key="1">
    <source>
        <dbReference type="ARBA" id="ARBA00004651"/>
    </source>
</evidence>
<dbReference type="InterPro" id="IPR000515">
    <property type="entry name" value="MetI-like"/>
</dbReference>
<accession>A0A1G6TC15</accession>
<protein>
    <submittedName>
        <fullName evidence="9">Thiamine transport system permease protein</fullName>
    </submittedName>
</protein>
<keyword evidence="4 7" id="KW-0812">Transmembrane</keyword>
<dbReference type="Gene3D" id="1.10.3720.10">
    <property type="entry name" value="MetI-like"/>
    <property type="match status" value="2"/>
</dbReference>
<keyword evidence="3" id="KW-1003">Cell membrane</keyword>
<dbReference type="Proteomes" id="UP000199344">
    <property type="component" value="Unassembled WGS sequence"/>
</dbReference>
<keyword evidence="5 7" id="KW-1133">Transmembrane helix</keyword>
<dbReference type="InterPro" id="IPR035906">
    <property type="entry name" value="MetI-like_sf"/>
</dbReference>
<evidence type="ECO:0000259" key="8">
    <source>
        <dbReference type="PROSITE" id="PS50928"/>
    </source>
</evidence>
<evidence type="ECO:0000256" key="4">
    <source>
        <dbReference type="ARBA" id="ARBA00022692"/>
    </source>
</evidence>